<feature type="region of interest" description="Disordered" evidence="6">
    <location>
        <begin position="255"/>
        <end position="316"/>
    </location>
</feature>
<evidence type="ECO:0000259" key="9">
    <source>
        <dbReference type="PROSITE" id="PS50076"/>
    </source>
</evidence>
<evidence type="ECO:0000256" key="5">
    <source>
        <dbReference type="ARBA" id="ARBA00037847"/>
    </source>
</evidence>
<protein>
    <submittedName>
        <fullName evidence="10">DnaJ domain-containing protein</fullName>
    </submittedName>
</protein>
<name>A0A9P6CFX7_9AGAR</name>
<dbReference type="SUPFAM" id="SSF46565">
    <property type="entry name" value="Chaperone J-domain"/>
    <property type="match status" value="1"/>
</dbReference>
<evidence type="ECO:0000313" key="11">
    <source>
        <dbReference type="Proteomes" id="UP000807353"/>
    </source>
</evidence>
<dbReference type="PANTHER" id="PTHR44653:SF2">
    <property type="entry name" value="DNAJ HOMOLOG SUBFAMILY C MEMBER 1"/>
    <property type="match status" value="1"/>
</dbReference>
<sequence length="316" mass="35492">MKLFFLFAFLAVLATTVIAWEKEDHEIFDLVSEVEAAEGKGTTFYSWLDVSPTASTTEISKAYRKMSMQFHPDKNPGVKGIHQRFARLGVVATILRNKEGRKRYDFFYKNGVPKWRGTGYYYQRFRPGLGSVLVFLVVLTSGLQLLVERMNYKRDVERIDRFTREARAAAWGPKLIPNEGQRKVKVNVGGQSEDGGTNRWIEMVVEGQNVYLLDPAGDMHLLDMSSAVYPVFMNTWPFVVARWAFRKVTGRGTVTSDTAAQDPFDDDDDDSSVSGSDAPTSGRSTPKRENSNGNGKVAHVPTTMAGGKRRKATKKR</sequence>
<evidence type="ECO:0000313" key="10">
    <source>
        <dbReference type="EMBL" id="KAF9464467.1"/>
    </source>
</evidence>
<organism evidence="10 11">
    <name type="scientific">Collybia nuda</name>
    <dbReference type="NCBI Taxonomy" id="64659"/>
    <lineage>
        <taxon>Eukaryota</taxon>
        <taxon>Fungi</taxon>
        <taxon>Dikarya</taxon>
        <taxon>Basidiomycota</taxon>
        <taxon>Agaricomycotina</taxon>
        <taxon>Agaricomycetes</taxon>
        <taxon>Agaricomycetidae</taxon>
        <taxon>Agaricales</taxon>
        <taxon>Tricholomatineae</taxon>
        <taxon>Clitocybaceae</taxon>
        <taxon>Collybia</taxon>
    </lineage>
</organism>
<feature type="signal peptide" evidence="8">
    <location>
        <begin position="1"/>
        <end position="19"/>
    </location>
</feature>
<dbReference type="InterPro" id="IPR052606">
    <property type="entry name" value="DnaJ_domain_protein"/>
</dbReference>
<feature type="chain" id="PRO_5040281183" evidence="8">
    <location>
        <begin position="20"/>
        <end position="316"/>
    </location>
</feature>
<comment type="caution">
    <text evidence="10">The sequence shown here is derived from an EMBL/GenBank/DDBJ whole genome shotgun (WGS) entry which is preliminary data.</text>
</comment>
<keyword evidence="2 8" id="KW-0732">Signal</keyword>
<dbReference type="Proteomes" id="UP000807353">
    <property type="component" value="Unassembled WGS sequence"/>
</dbReference>
<keyword evidence="4 7" id="KW-0472">Membrane</keyword>
<dbReference type="InterPro" id="IPR036869">
    <property type="entry name" value="J_dom_sf"/>
</dbReference>
<evidence type="ECO:0000256" key="4">
    <source>
        <dbReference type="ARBA" id="ARBA00023136"/>
    </source>
</evidence>
<reference evidence="10" key="1">
    <citation type="submission" date="2020-11" db="EMBL/GenBank/DDBJ databases">
        <authorList>
            <consortium name="DOE Joint Genome Institute"/>
            <person name="Ahrendt S."/>
            <person name="Riley R."/>
            <person name="Andreopoulos W."/>
            <person name="Labutti K."/>
            <person name="Pangilinan J."/>
            <person name="Ruiz-Duenas F.J."/>
            <person name="Barrasa J.M."/>
            <person name="Sanchez-Garcia M."/>
            <person name="Camarero S."/>
            <person name="Miyauchi S."/>
            <person name="Serrano A."/>
            <person name="Linde D."/>
            <person name="Babiker R."/>
            <person name="Drula E."/>
            <person name="Ayuso-Fernandez I."/>
            <person name="Pacheco R."/>
            <person name="Padilla G."/>
            <person name="Ferreira P."/>
            <person name="Barriuso J."/>
            <person name="Kellner H."/>
            <person name="Castanera R."/>
            <person name="Alfaro M."/>
            <person name="Ramirez L."/>
            <person name="Pisabarro A.G."/>
            <person name="Kuo A."/>
            <person name="Tritt A."/>
            <person name="Lipzen A."/>
            <person name="He G."/>
            <person name="Yan M."/>
            <person name="Ng V."/>
            <person name="Cullen D."/>
            <person name="Martin F."/>
            <person name="Rosso M.-N."/>
            <person name="Henrissat B."/>
            <person name="Hibbett D."/>
            <person name="Martinez A.T."/>
            <person name="Grigoriev I.V."/>
        </authorList>
    </citation>
    <scope>NUCLEOTIDE SEQUENCE</scope>
    <source>
        <strain evidence="10">CBS 247.69</strain>
    </source>
</reference>
<dbReference type="Pfam" id="PF00226">
    <property type="entry name" value="DnaJ"/>
    <property type="match status" value="1"/>
</dbReference>
<dbReference type="PROSITE" id="PS50076">
    <property type="entry name" value="DNAJ_2"/>
    <property type="match status" value="1"/>
</dbReference>
<dbReference type="AlphaFoldDB" id="A0A9P6CFX7"/>
<dbReference type="PRINTS" id="PR00625">
    <property type="entry name" value="JDOMAIN"/>
</dbReference>
<keyword evidence="11" id="KW-1185">Reference proteome</keyword>
<dbReference type="SMART" id="SM00271">
    <property type="entry name" value="DnaJ"/>
    <property type="match status" value="1"/>
</dbReference>
<keyword evidence="3 7" id="KW-1133">Transmembrane helix</keyword>
<gene>
    <name evidence="10" type="ORF">BDZ94DRAFT_1216596</name>
</gene>
<proteinExistence type="predicted"/>
<dbReference type="InterPro" id="IPR001623">
    <property type="entry name" value="DnaJ_domain"/>
</dbReference>
<feature type="compositionally biased region" description="Basic residues" evidence="6">
    <location>
        <begin position="307"/>
        <end position="316"/>
    </location>
</feature>
<evidence type="ECO:0000256" key="2">
    <source>
        <dbReference type="ARBA" id="ARBA00022729"/>
    </source>
</evidence>
<keyword evidence="1 7" id="KW-0812">Transmembrane</keyword>
<evidence type="ECO:0000256" key="1">
    <source>
        <dbReference type="ARBA" id="ARBA00022692"/>
    </source>
</evidence>
<dbReference type="PANTHER" id="PTHR44653">
    <property type="entry name" value="DNAJ HOMOLOG SUBFAMILY C MEMBER 1"/>
    <property type="match status" value="1"/>
</dbReference>
<dbReference type="GO" id="GO:0012505">
    <property type="term" value="C:endomembrane system"/>
    <property type="evidence" value="ECO:0007669"/>
    <property type="project" value="UniProtKB-SubCell"/>
</dbReference>
<dbReference type="Gene3D" id="1.10.287.110">
    <property type="entry name" value="DnaJ domain"/>
    <property type="match status" value="1"/>
</dbReference>
<evidence type="ECO:0000256" key="8">
    <source>
        <dbReference type="SAM" id="SignalP"/>
    </source>
</evidence>
<dbReference type="EMBL" id="MU150254">
    <property type="protein sequence ID" value="KAF9464467.1"/>
    <property type="molecule type" value="Genomic_DNA"/>
</dbReference>
<accession>A0A9P6CFX7</accession>
<comment type="subcellular location">
    <subcellularLocation>
        <location evidence="5">Endomembrane system</location>
        <topology evidence="5">Single-pass membrane protein</topology>
    </subcellularLocation>
</comment>
<evidence type="ECO:0000256" key="6">
    <source>
        <dbReference type="SAM" id="MobiDB-lite"/>
    </source>
</evidence>
<dbReference type="OrthoDB" id="413400at2759"/>
<feature type="transmembrane region" description="Helical" evidence="7">
    <location>
        <begin position="128"/>
        <end position="147"/>
    </location>
</feature>
<evidence type="ECO:0000256" key="7">
    <source>
        <dbReference type="SAM" id="Phobius"/>
    </source>
</evidence>
<feature type="domain" description="J" evidence="9">
    <location>
        <begin position="43"/>
        <end position="108"/>
    </location>
</feature>
<evidence type="ECO:0000256" key="3">
    <source>
        <dbReference type="ARBA" id="ARBA00022989"/>
    </source>
</evidence>
<dbReference type="CDD" id="cd06257">
    <property type="entry name" value="DnaJ"/>
    <property type="match status" value="1"/>
</dbReference>